<gene>
    <name evidence="2" type="ORF">ElyMa_005902100</name>
</gene>
<evidence type="ECO:0000313" key="3">
    <source>
        <dbReference type="Proteomes" id="UP000762676"/>
    </source>
</evidence>
<sequence>MRRCHDLTVGTDAGVDLYPEKLQLGSSSPSLHRGTNKIVYCPSLGTYSTPGEYDSDDAGRNDDYGGIDTDDDGGRDTDDDGGKDTDDDGGNDTDDDGGIGTDDDDDGDDSGPPFGSNSEPGLQERAALHGRRMTKASRPHTHRSLSLWTQPL</sequence>
<feature type="compositionally biased region" description="Basic and acidic residues" evidence="1">
    <location>
        <begin position="72"/>
        <end position="84"/>
    </location>
</feature>
<dbReference type="Proteomes" id="UP000762676">
    <property type="component" value="Unassembled WGS sequence"/>
</dbReference>
<feature type="compositionally biased region" description="Basic residues" evidence="1">
    <location>
        <begin position="128"/>
        <end position="143"/>
    </location>
</feature>
<evidence type="ECO:0000313" key="2">
    <source>
        <dbReference type="EMBL" id="GFR80589.1"/>
    </source>
</evidence>
<keyword evidence="3" id="KW-1185">Reference proteome</keyword>
<name>A0AAV4G5P4_9GAST</name>
<protein>
    <submittedName>
        <fullName evidence="2">Uncharacterized protein</fullName>
    </submittedName>
</protein>
<reference evidence="2 3" key="1">
    <citation type="journal article" date="2021" name="Elife">
        <title>Chloroplast acquisition without the gene transfer in kleptoplastic sea slugs, Plakobranchus ocellatus.</title>
        <authorList>
            <person name="Maeda T."/>
            <person name="Takahashi S."/>
            <person name="Yoshida T."/>
            <person name="Shimamura S."/>
            <person name="Takaki Y."/>
            <person name="Nagai Y."/>
            <person name="Toyoda A."/>
            <person name="Suzuki Y."/>
            <person name="Arimoto A."/>
            <person name="Ishii H."/>
            <person name="Satoh N."/>
            <person name="Nishiyama T."/>
            <person name="Hasebe M."/>
            <person name="Maruyama T."/>
            <person name="Minagawa J."/>
            <person name="Obokata J."/>
            <person name="Shigenobu S."/>
        </authorList>
    </citation>
    <scope>NUCLEOTIDE SEQUENCE [LARGE SCALE GENOMIC DNA]</scope>
</reference>
<dbReference type="AlphaFoldDB" id="A0AAV4G5P4"/>
<dbReference type="EMBL" id="BMAT01011861">
    <property type="protein sequence ID" value="GFR80589.1"/>
    <property type="molecule type" value="Genomic_DNA"/>
</dbReference>
<organism evidence="2 3">
    <name type="scientific">Elysia marginata</name>
    <dbReference type="NCBI Taxonomy" id="1093978"/>
    <lineage>
        <taxon>Eukaryota</taxon>
        <taxon>Metazoa</taxon>
        <taxon>Spiralia</taxon>
        <taxon>Lophotrochozoa</taxon>
        <taxon>Mollusca</taxon>
        <taxon>Gastropoda</taxon>
        <taxon>Heterobranchia</taxon>
        <taxon>Euthyneura</taxon>
        <taxon>Panpulmonata</taxon>
        <taxon>Sacoglossa</taxon>
        <taxon>Placobranchoidea</taxon>
        <taxon>Plakobranchidae</taxon>
        <taxon>Elysia</taxon>
    </lineage>
</organism>
<feature type="region of interest" description="Disordered" evidence="1">
    <location>
        <begin position="40"/>
        <end position="152"/>
    </location>
</feature>
<evidence type="ECO:0000256" key="1">
    <source>
        <dbReference type="SAM" id="MobiDB-lite"/>
    </source>
</evidence>
<proteinExistence type="predicted"/>
<comment type="caution">
    <text evidence="2">The sequence shown here is derived from an EMBL/GenBank/DDBJ whole genome shotgun (WGS) entry which is preliminary data.</text>
</comment>
<accession>A0AAV4G5P4</accession>
<feature type="compositionally biased region" description="Acidic residues" evidence="1">
    <location>
        <begin position="85"/>
        <end position="109"/>
    </location>
</feature>